<evidence type="ECO:0000313" key="2">
    <source>
        <dbReference type="EMBL" id="MBC8596966.1"/>
    </source>
</evidence>
<name>A0A926F914_9FIRM</name>
<feature type="domain" description="AAA" evidence="1">
    <location>
        <begin position="17"/>
        <end position="166"/>
    </location>
</feature>
<protein>
    <submittedName>
        <fullName evidence="2">ParA family protein</fullName>
    </submittedName>
</protein>
<dbReference type="Pfam" id="PF13614">
    <property type="entry name" value="AAA_31"/>
    <property type="match status" value="1"/>
</dbReference>
<sequence length="252" mass="27874">MKHSDNRVLAVWGSPSCGKTTIAAKIAGYIADKGFDVALLLCDTDAPPLPLLASPSDIETEKSLGSILAAARITENLVMQNAITFKKNKHIVAFGLMKGENSFSYPKYTQVQAKELIDTLRDIADFVVIDCSCHLSDDILSTVSLIEADCVLRLINCDLKSISYLSSQLPLLADSRFKSDKQLKAANNVKSIHSRENIEQIIGGVTFTVPHSDLVERQYLEGELLKDTPVKRESKEFRVMIEQIAEEVFELD</sequence>
<evidence type="ECO:0000259" key="1">
    <source>
        <dbReference type="Pfam" id="PF13614"/>
    </source>
</evidence>
<keyword evidence="3" id="KW-1185">Reference proteome</keyword>
<dbReference type="AlphaFoldDB" id="A0A926F914"/>
<dbReference type="RefSeq" id="WP_262432340.1">
    <property type="nucleotide sequence ID" value="NZ_JACRTE010000011.1"/>
</dbReference>
<reference evidence="2" key="1">
    <citation type="submission" date="2020-08" db="EMBL/GenBank/DDBJ databases">
        <title>Genome public.</title>
        <authorList>
            <person name="Liu C."/>
            <person name="Sun Q."/>
        </authorList>
    </citation>
    <scope>NUCLEOTIDE SEQUENCE</scope>
    <source>
        <strain evidence="2">NSJ-50</strain>
    </source>
</reference>
<dbReference type="SUPFAM" id="SSF52540">
    <property type="entry name" value="P-loop containing nucleoside triphosphate hydrolases"/>
    <property type="match status" value="1"/>
</dbReference>
<dbReference type="EMBL" id="JACRTE010000011">
    <property type="protein sequence ID" value="MBC8596966.1"/>
    <property type="molecule type" value="Genomic_DNA"/>
</dbReference>
<dbReference type="Gene3D" id="3.40.50.300">
    <property type="entry name" value="P-loop containing nucleotide triphosphate hydrolases"/>
    <property type="match status" value="1"/>
</dbReference>
<accession>A0A926F914</accession>
<comment type="caution">
    <text evidence="2">The sequence shown here is derived from an EMBL/GenBank/DDBJ whole genome shotgun (WGS) entry which is preliminary data.</text>
</comment>
<dbReference type="InterPro" id="IPR025669">
    <property type="entry name" value="AAA_dom"/>
</dbReference>
<organism evidence="2 3">
    <name type="scientific">Qingrenia yutianensis</name>
    <dbReference type="NCBI Taxonomy" id="2763676"/>
    <lineage>
        <taxon>Bacteria</taxon>
        <taxon>Bacillati</taxon>
        <taxon>Bacillota</taxon>
        <taxon>Clostridia</taxon>
        <taxon>Eubacteriales</taxon>
        <taxon>Oscillospiraceae</taxon>
        <taxon>Qingrenia</taxon>
    </lineage>
</organism>
<evidence type="ECO:0000313" key="3">
    <source>
        <dbReference type="Proteomes" id="UP000647416"/>
    </source>
</evidence>
<dbReference type="Proteomes" id="UP000647416">
    <property type="component" value="Unassembled WGS sequence"/>
</dbReference>
<gene>
    <name evidence="2" type="ORF">H8706_08805</name>
</gene>
<dbReference type="InterPro" id="IPR027417">
    <property type="entry name" value="P-loop_NTPase"/>
</dbReference>
<proteinExistence type="predicted"/>